<protein>
    <submittedName>
        <fullName evidence="1">Uncharacterized protein</fullName>
    </submittedName>
</protein>
<dbReference type="Proteomes" id="UP000694892">
    <property type="component" value="Chromosome 1S"/>
</dbReference>
<evidence type="ECO:0000313" key="2">
    <source>
        <dbReference type="Proteomes" id="UP000694892"/>
    </source>
</evidence>
<name>A0A974DS73_XENLA</name>
<sequence length="137" mass="15584">MNPNSKSCIQVNNSLLMHCDETLYNTNLILQDCKRAQDRVLHRVGYLRNTRHLAGLWAENLNRTLMLVCNSLAGTALTQPHRHRESFCAQCTQFKPLLHFILFPFKMSFFKCNCLAIVIFEIPPVGGAADRHPRGCG</sequence>
<dbReference type="AlphaFoldDB" id="A0A974DS73"/>
<gene>
    <name evidence="1" type="ORF">XELAEV_18009265mg</name>
</gene>
<evidence type="ECO:0000313" key="1">
    <source>
        <dbReference type="EMBL" id="OCT97043.1"/>
    </source>
</evidence>
<accession>A0A974DS73</accession>
<proteinExistence type="predicted"/>
<reference evidence="2" key="1">
    <citation type="journal article" date="2016" name="Nature">
        <title>Genome evolution in the allotetraploid frog Xenopus laevis.</title>
        <authorList>
            <person name="Session A.M."/>
            <person name="Uno Y."/>
            <person name="Kwon T."/>
            <person name="Chapman J.A."/>
            <person name="Toyoda A."/>
            <person name="Takahashi S."/>
            <person name="Fukui A."/>
            <person name="Hikosaka A."/>
            <person name="Suzuki A."/>
            <person name="Kondo M."/>
            <person name="van Heeringen S.J."/>
            <person name="Quigley I."/>
            <person name="Heinz S."/>
            <person name="Ogino H."/>
            <person name="Ochi H."/>
            <person name="Hellsten U."/>
            <person name="Lyons J.B."/>
            <person name="Simakov O."/>
            <person name="Putnam N."/>
            <person name="Stites J."/>
            <person name="Kuroki Y."/>
            <person name="Tanaka T."/>
            <person name="Michiue T."/>
            <person name="Watanabe M."/>
            <person name="Bogdanovic O."/>
            <person name="Lister R."/>
            <person name="Georgiou G."/>
            <person name="Paranjpe S.S."/>
            <person name="van Kruijsbergen I."/>
            <person name="Shu S."/>
            <person name="Carlson J."/>
            <person name="Kinoshita T."/>
            <person name="Ohta Y."/>
            <person name="Mawaribuchi S."/>
            <person name="Jenkins J."/>
            <person name="Grimwood J."/>
            <person name="Schmutz J."/>
            <person name="Mitros T."/>
            <person name="Mozaffari S.V."/>
            <person name="Suzuki Y."/>
            <person name="Haramoto Y."/>
            <person name="Yamamoto T.S."/>
            <person name="Takagi C."/>
            <person name="Heald R."/>
            <person name="Miller K."/>
            <person name="Haudenschild C."/>
            <person name="Kitzman J."/>
            <person name="Nakayama T."/>
            <person name="Izutsu Y."/>
            <person name="Robert J."/>
            <person name="Fortriede J."/>
            <person name="Burns K."/>
            <person name="Lotay V."/>
            <person name="Karimi K."/>
            <person name="Yasuoka Y."/>
            <person name="Dichmann D.S."/>
            <person name="Flajnik M.F."/>
            <person name="Houston D.W."/>
            <person name="Shendure J."/>
            <person name="DuPasquier L."/>
            <person name="Vize P.D."/>
            <person name="Zorn A.M."/>
            <person name="Ito M."/>
            <person name="Marcotte E.M."/>
            <person name="Wallingford J.B."/>
            <person name="Ito Y."/>
            <person name="Asashima M."/>
            <person name="Ueno N."/>
            <person name="Matsuda Y."/>
            <person name="Veenstra G.J."/>
            <person name="Fujiyama A."/>
            <person name="Harland R.M."/>
            <person name="Taira M."/>
            <person name="Rokhsar D.S."/>
        </authorList>
    </citation>
    <scope>NUCLEOTIDE SEQUENCE [LARGE SCALE GENOMIC DNA]</scope>
    <source>
        <strain evidence="2">J</strain>
    </source>
</reference>
<organism evidence="1 2">
    <name type="scientific">Xenopus laevis</name>
    <name type="common">African clawed frog</name>
    <dbReference type="NCBI Taxonomy" id="8355"/>
    <lineage>
        <taxon>Eukaryota</taxon>
        <taxon>Metazoa</taxon>
        <taxon>Chordata</taxon>
        <taxon>Craniata</taxon>
        <taxon>Vertebrata</taxon>
        <taxon>Euteleostomi</taxon>
        <taxon>Amphibia</taxon>
        <taxon>Batrachia</taxon>
        <taxon>Anura</taxon>
        <taxon>Pipoidea</taxon>
        <taxon>Pipidae</taxon>
        <taxon>Xenopodinae</taxon>
        <taxon>Xenopus</taxon>
        <taxon>Xenopus</taxon>
    </lineage>
</organism>
<dbReference type="EMBL" id="CM004467">
    <property type="protein sequence ID" value="OCT97043.1"/>
    <property type="molecule type" value="Genomic_DNA"/>
</dbReference>